<evidence type="ECO:0000313" key="1">
    <source>
        <dbReference type="EMBL" id="KAF7821540.1"/>
    </source>
</evidence>
<name>A0A834WFM3_9FABA</name>
<sequence length="30" mass="3431">MALHQLMAEKGLVPSAGWDIRRKLVIQKLK</sequence>
<accession>A0A834WFM3</accession>
<dbReference type="Proteomes" id="UP000634136">
    <property type="component" value="Unassembled WGS sequence"/>
</dbReference>
<keyword evidence="2" id="KW-1185">Reference proteome</keyword>
<protein>
    <submittedName>
        <fullName evidence="1">Uncharacterized protein</fullName>
    </submittedName>
</protein>
<dbReference type="AlphaFoldDB" id="A0A834WFM3"/>
<reference evidence="1" key="1">
    <citation type="submission" date="2020-09" db="EMBL/GenBank/DDBJ databases">
        <title>Genome-Enabled Discovery of Anthraquinone Biosynthesis in Senna tora.</title>
        <authorList>
            <person name="Kang S.-H."/>
            <person name="Pandey R.P."/>
            <person name="Lee C.-M."/>
            <person name="Sim J.-S."/>
            <person name="Jeong J.-T."/>
            <person name="Choi B.-S."/>
            <person name="Jung M."/>
            <person name="Ginzburg D."/>
            <person name="Zhao K."/>
            <person name="Won S.Y."/>
            <person name="Oh T.-J."/>
            <person name="Yu Y."/>
            <person name="Kim N.-H."/>
            <person name="Lee O.R."/>
            <person name="Lee T.-H."/>
            <person name="Bashyal P."/>
            <person name="Kim T.-S."/>
            <person name="Lee W.-H."/>
            <person name="Kawkins C."/>
            <person name="Kim C.-K."/>
            <person name="Kim J.S."/>
            <person name="Ahn B.O."/>
            <person name="Rhee S.Y."/>
            <person name="Sohng J.K."/>
        </authorList>
    </citation>
    <scope>NUCLEOTIDE SEQUENCE</scope>
    <source>
        <tissue evidence="1">Leaf</tissue>
    </source>
</reference>
<comment type="caution">
    <text evidence="1">The sequence shown here is derived from an EMBL/GenBank/DDBJ whole genome shotgun (WGS) entry which is preliminary data.</text>
</comment>
<organism evidence="1 2">
    <name type="scientific">Senna tora</name>
    <dbReference type="NCBI Taxonomy" id="362788"/>
    <lineage>
        <taxon>Eukaryota</taxon>
        <taxon>Viridiplantae</taxon>
        <taxon>Streptophyta</taxon>
        <taxon>Embryophyta</taxon>
        <taxon>Tracheophyta</taxon>
        <taxon>Spermatophyta</taxon>
        <taxon>Magnoliopsida</taxon>
        <taxon>eudicotyledons</taxon>
        <taxon>Gunneridae</taxon>
        <taxon>Pentapetalae</taxon>
        <taxon>rosids</taxon>
        <taxon>fabids</taxon>
        <taxon>Fabales</taxon>
        <taxon>Fabaceae</taxon>
        <taxon>Caesalpinioideae</taxon>
        <taxon>Cassia clade</taxon>
        <taxon>Senna</taxon>
    </lineage>
</organism>
<proteinExistence type="predicted"/>
<evidence type="ECO:0000313" key="2">
    <source>
        <dbReference type="Proteomes" id="UP000634136"/>
    </source>
</evidence>
<gene>
    <name evidence="1" type="ORF">G2W53_026995</name>
</gene>
<dbReference type="EMBL" id="JAAIUW010000008">
    <property type="protein sequence ID" value="KAF7821540.1"/>
    <property type="molecule type" value="Genomic_DNA"/>
</dbReference>